<evidence type="ECO:0000259" key="2">
    <source>
        <dbReference type="Pfam" id="PF12146"/>
    </source>
</evidence>
<feature type="chain" id="PRO_5046781718" evidence="1">
    <location>
        <begin position="27"/>
        <end position="466"/>
    </location>
</feature>
<comment type="caution">
    <text evidence="3">The sequence shown here is derived from an EMBL/GenBank/DDBJ whole genome shotgun (WGS) entry which is preliminary data.</text>
</comment>
<name>A0ABT3AD75_9ALTE</name>
<gene>
    <name evidence="3" type="ORF">OE749_16280</name>
</gene>
<evidence type="ECO:0000313" key="3">
    <source>
        <dbReference type="EMBL" id="MCV2886252.1"/>
    </source>
</evidence>
<feature type="domain" description="Serine aminopeptidase S33" evidence="2">
    <location>
        <begin position="164"/>
        <end position="287"/>
    </location>
</feature>
<keyword evidence="4" id="KW-1185">Reference proteome</keyword>
<dbReference type="InterPro" id="IPR029058">
    <property type="entry name" value="AB_hydrolase_fold"/>
</dbReference>
<organism evidence="3 4">
    <name type="scientific">Fluctibacter corallii</name>
    <dbReference type="NCBI Taxonomy" id="2984329"/>
    <lineage>
        <taxon>Bacteria</taxon>
        <taxon>Pseudomonadati</taxon>
        <taxon>Pseudomonadota</taxon>
        <taxon>Gammaproteobacteria</taxon>
        <taxon>Alteromonadales</taxon>
        <taxon>Alteromonadaceae</taxon>
        <taxon>Fluctibacter</taxon>
    </lineage>
</organism>
<dbReference type="Pfam" id="PF12146">
    <property type="entry name" value="Hydrolase_4"/>
    <property type="match status" value="1"/>
</dbReference>
<dbReference type="InterPro" id="IPR053145">
    <property type="entry name" value="AB_hydrolase_Est10"/>
</dbReference>
<proteinExistence type="predicted"/>
<dbReference type="InterPro" id="IPR022742">
    <property type="entry name" value="Hydrolase_4"/>
</dbReference>
<dbReference type="PANTHER" id="PTHR43265">
    <property type="entry name" value="ESTERASE ESTD"/>
    <property type="match status" value="1"/>
</dbReference>
<dbReference type="EMBL" id="JAOWKX010000009">
    <property type="protein sequence ID" value="MCV2886252.1"/>
    <property type="molecule type" value="Genomic_DNA"/>
</dbReference>
<feature type="signal peptide" evidence="1">
    <location>
        <begin position="1"/>
        <end position="26"/>
    </location>
</feature>
<dbReference type="PANTHER" id="PTHR43265:SF1">
    <property type="entry name" value="ESTERASE ESTD"/>
    <property type="match status" value="1"/>
</dbReference>
<accession>A0ABT3AD75</accession>
<keyword evidence="1" id="KW-0732">Signal</keyword>
<dbReference type="SUPFAM" id="SSF53474">
    <property type="entry name" value="alpha/beta-Hydrolases"/>
    <property type="match status" value="1"/>
</dbReference>
<dbReference type="Proteomes" id="UP001652504">
    <property type="component" value="Unassembled WGS sequence"/>
</dbReference>
<reference evidence="3 4" key="1">
    <citation type="submission" date="2022-10" db="EMBL/GenBank/DDBJ databases">
        <title>Aestuariibacter sp. AA17 isolated from Montipora capitata coral fragment.</title>
        <authorList>
            <person name="Emsley S.A."/>
            <person name="Pfannmuller K.M."/>
            <person name="Loughran R.M."/>
            <person name="Shlafstein M."/>
            <person name="Papke E."/>
            <person name="Saw J.H."/>
            <person name="Ushijima B."/>
            <person name="Videau P."/>
        </authorList>
    </citation>
    <scope>NUCLEOTIDE SEQUENCE [LARGE SCALE GENOMIC DNA]</scope>
    <source>
        <strain evidence="3 4">AA17</strain>
    </source>
</reference>
<sequence length="466" mass="52311">MTSSKRFRLYKFLFFINMMYTFSSFAGSESNVSGNWYGLLSYQGQDFPLIFRIDAADGRAFIDSPSQNAYNIPAEVVKNENSSITLVSSILDVNFKGEIIVHAGGPFIFGLWKQGDIELKLKLYKRVEGSGSPSYRTEHLSFKGIEGKLSGTLSFPKGNDLQTLLILCHGSGPHTREQIVAGHKTFEVLTNHLNSLGFSVFSYDKRGTGSSKGDFMFTSLKDQLDDLYTIIDNLSNRPEFSNYSIGLMGHSEGSLRAAEASSSQHVKFIVMLAPPIADGVDLIRDQNRIAIGKMALSKKAKTLILSTMDVIYEEVIANSDVITTKLKVNEHIDEIWEDLGSEDKKLLMEWKLNLVRQLTDNSLLGASDRDFIKAKPMNIISRIRKPTLVLFGGKDVQVEASKNSKLLNMSKVNVHIESHIMPNMNHIFQETTNGAVELYYRPIEPMSKTMVSYIENWVIKNQLFKN</sequence>
<evidence type="ECO:0000256" key="1">
    <source>
        <dbReference type="SAM" id="SignalP"/>
    </source>
</evidence>
<dbReference type="RefSeq" id="WP_263713537.1">
    <property type="nucleotide sequence ID" value="NZ_JAOWKX010000009.1"/>
</dbReference>
<evidence type="ECO:0000313" key="4">
    <source>
        <dbReference type="Proteomes" id="UP001652504"/>
    </source>
</evidence>
<protein>
    <submittedName>
        <fullName evidence="3">Lysophospholipase</fullName>
    </submittedName>
</protein>
<dbReference type="Gene3D" id="3.40.50.1820">
    <property type="entry name" value="alpha/beta hydrolase"/>
    <property type="match status" value="1"/>
</dbReference>